<evidence type="ECO:0000256" key="2">
    <source>
        <dbReference type="ARBA" id="ARBA00001936"/>
    </source>
</evidence>
<keyword evidence="13 14" id="KW-0456">Lyase</keyword>
<evidence type="ECO:0000256" key="1">
    <source>
        <dbReference type="ARBA" id="ARBA00000141"/>
    </source>
</evidence>
<name>A0A2U1BBJ9_9BACT</name>
<dbReference type="GO" id="GO:0009231">
    <property type="term" value="P:riboflavin biosynthetic process"/>
    <property type="evidence" value="ECO:0007669"/>
    <property type="project" value="UniProtKB-UniPathway"/>
</dbReference>
<dbReference type="SUPFAM" id="SSF55821">
    <property type="entry name" value="YrdC/RibB"/>
    <property type="match status" value="1"/>
</dbReference>
<dbReference type="AlphaFoldDB" id="A0A2U1BBJ9"/>
<evidence type="ECO:0000256" key="8">
    <source>
        <dbReference type="ARBA" id="ARBA00018836"/>
    </source>
</evidence>
<dbReference type="InterPro" id="IPR000422">
    <property type="entry name" value="DHBP_synthase_RibB"/>
</dbReference>
<evidence type="ECO:0000256" key="5">
    <source>
        <dbReference type="ARBA" id="ARBA00005520"/>
    </source>
</evidence>
<evidence type="ECO:0000313" key="16">
    <source>
        <dbReference type="Proteomes" id="UP000245959"/>
    </source>
</evidence>
<evidence type="ECO:0000256" key="10">
    <source>
        <dbReference type="ARBA" id="ARBA00022723"/>
    </source>
</evidence>
<organism evidence="15 16">
    <name type="scientific">Victivallis vadensis</name>
    <dbReference type="NCBI Taxonomy" id="172901"/>
    <lineage>
        <taxon>Bacteria</taxon>
        <taxon>Pseudomonadati</taxon>
        <taxon>Lentisphaerota</taxon>
        <taxon>Lentisphaeria</taxon>
        <taxon>Victivallales</taxon>
        <taxon>Victivallaceae</taxon>
        <taxon>Victivallis</taxon>
    </lineage>
</organism>
<evidence type="ECO:0000256" key="11">
    <source>
        <dbReference type="ARBA" id="ARBA00022842"/>
    </source>
</evidence>
<evidence type="ECO:0000256" key="7">
    <source>
        <dbReference type="ARBA" id="ARBA00012153"/>
    </source>
</evidence>
<evidence type="ECO:0000256" key="4">
    <source>
        <dbReference type="ARBA" id="ARBA00004904"/>
    </source>
</evidence>
<dbReference type="GO" id="GO:0046872">
    <property type="term" value="F:metal ion binding"/>
    <property type="evidence" value="ECO:0007669"/>
    <property type="project" value="UniProtKB-KW"/>
</dbReference>
<evidence type="ECO:0000313" key="15">
    <source>
        <dbReference type="EMBL" id="PVY46001.1"/>
    </source>
</evidence>
<comment type="similarity">
    <text evidence="14">Belongs to the DHBP synthase family.</text>
</comment>
<dbReference type="PANTHER" id="PTHR21327:SF18">
    <property type="entry name" value="3,4-DIHYDROXY-2-BUTANONE 4-PHOSPHATE SYNTHASE"/>
    <property type="match status" value="1"/>
</dbReference>
<proteinExistence type="inferred from homology"/>
<protein>
    <recommendedName>
        <fullName evidence="8 14">3,4-dihydroxy-2-butanone 4-phosphate synthase</fullName>
        <shortName evidence="14">DHBP synthase</shortName>
        <ecNumber evidence="7 14">4.1.99.12</ecNumber>
    </recommendedName>
</protein>
<comment type="function">
    <text evidence="3 14">Catalyzes the conversion of D-ribulose 5-phosphate to formate and 3,4-dihydroxy-2-butanone 4-phosphate.</text>
</comment>
<comment type="pathway">
    <text evidence="4 14">Cofactor biosynthesis; riboflavin biosynthesis; 2-hydroxy-3-oxobutyl phosphate from D-ribulose 5-phosphate: step 1/1.</text>
</comment>
<dbReference type="Proteomes" id="UP000245959">
    <property type="component" value="Unassembled WGS sequence"/>
</dbReference>
<comment type="cofactor">
    <cofactor evidence="2">
        <name>Mn(2+)</name>
        <dbReference type="ChEBI" id="CHEBI:29035"/>
    </cofactor>
</comment>
<dbReference type="InterPro" id="IPR017945">
    <property type="entry name" value="DHBP_synth_RibB-like_a/b_dom"/>
</dbReference>
<evidence type="ECO:0000256" key="13">
    <source>
        <dbReference type="ARBA" id="ARBA00023239"/>
    </source>
</evidence>
<dbReference type="NCBIfam" id="TIGR00506">
    <property type="entry name" value="ribB"/>
    <property type="match status" value="1"/>
</dbReference>
<dbReference type="UniPathway" id="UPA00275">
    <property type="reaction ID" value="UER00399"/>
</dbReference>
<comment type="catalytic activity">
    <reaction evidence="1 14">
        <text>D-ribulose 5-phosphate = (2S)-2-hydroxy-3-oxobutyl phosphate + formate + H(+)</text>
        <dbReference type="Rhea" id="RHEA:18457"/>
        <dbReference type="ChEBI" id="CHEBI:15378"/>
        <dbReference type="ChEBI" id="CHEBI:15740"/>
        <dbReference type="ChEBI" id="CHEBI:58121"/>
        <dbReference type="ChEBI" id="CHEBI:58830"/>
        <dbReference type="EC" id="4.1.99.12"/>
    </reaction>
</comment>
<comment type="cofactor">
    <cofactor evidence="14">
        <name>Mg(2+)</name>
        <dbReference type="ChEBI" id="CHEBI:18420"/>
    </cofactor>
    <cofactor evidence="14">
        <name>Mn(2+)</name>
        <dbReference type="ChEBI" id="CHEBI:29035"/>
    </cofactor>
    <text evidence="14">Binds 2 divalent metal cations per subunit. Magnesium or manganese.</text>
</comment>
<dbReference type="GeneID" id="78293732"/>
<dbReference type="FunFam" id="3.90.870.10:FF:000001">
    <property type="entry name" value="Riboflavin biosynthesis protein RibBA"/>
    <property type="match status" value="1"/>
</dbReference>
<evidence type="ECO:0000256" key="14">
    <source>
        <dbReference type="RuleBase" id="RU003843"/>
    </source>
</evidence>
<dbReference type="Pfam" id="PF00926">
    <property type="entry name" value="DHBP_synthase"/>
    <property type="match status" value="1"/>
</dbReference>
<evidence type="ECO:0000256" key="6">
    <source>
        <dbReference type="ARBA" id="ARBA00008976"/>
    </source>
</evidence>
<dbReference type="Gene3D" id="3.90.870.10">
    <property type="entry name" value="DHBP synthase"/>
    <property type="match status" value="1"/>
</dbReference>
<comment type="similarity">
    <text evidence="6">In the C-terminal section; belongs to the GTP cyclohydrolase II family.</text>
</comment>
<gene>
    <name evidence="15" type="ORF">C8D82_101199</name>
</gene>
<dbReference type="GO" id="GO:0008686">
    <property type="term" value="F:3,4-dihydroxy-2-butanone-4-phosphate synthase activity"/>
    <property type="evidence" value="ECO:0007669"/>
    <property type="project" value="UniProtKB-EC"/>
</dbReference>
<comment type="similarity">
    <text evidence="5">In the N-terminal section; belongs to the DHBP synthase family.</text>
</comment>
<dbReference type="EC" id="4.1.99.12" evidence="7 14"/>
<keyword evidence="16" id="KW-1185">Reference proteome</keyword>
<keyword evidence="10 14" id="KW-0479">Metal-binding</keyword>
<keyword evidence="9 14" id="KW-0686">Riboflavin biosynthesis</keyword>
<sequence>MFDPIEDVIAAIGRGELVIVTDDEGRENEGDLIGAGAFADAAMLNFMVTHARGLLCAPLSAEYAARLELAEPAGKHDPRHTAFTQSVDAVEGTTTGVSAFDRARTVARLVDPASTLEDFYSPGHLFPLIARPGGVLERPGHTEASVDMAVLAGLPPVAVLCEILKDDGTMARVPDLELYAKKHHLKMGSVADLIAYRRRLNCVCA</sequence>
<dbReference type="EMBL" id="QEKH01000001">
    <property type="protein sequence ID" value="PVY46001.1"/>
    <property type="molecule type" value="Genomic_DNA"/>
</dbReference>
<reference evidence="15 16" key="1">
    <citation type="submission" date="2018-04" db="EMBL/GenBank/DDBJ databases">
        <title>Genomic Encyclopedia of Type Strains, Phase IV (KMG-IV): sequencing the most valuable type-strain genomes for metagenomic binning, comparative biology and taxonomic classification.</title>
        <authorList>
            <person name="Goeker M."/>
        </authorList>
    </citation>
    <scope>NUCLEOTIDE SEQUENCE [LARGE SCALE GENOMIC DNA]</scope>
    <source>
        <strain evidence="15 16">DSM 14823</strain>
    </source>
</reference>
<comment type="subunit">
    <text evidence="14">Homodimer.</text>
</comment>
<keyword evidence="11 14" id="KW-0460">Magnesium</keyword>
<evidence type="ECO:0000256" key="3">
    <source>
        <dbReference type="ARBA" id="ARBA00002284"/>
    </source>
</evidence>
<accession>A0A2U1BBJ9</accession>
<keyword evidence="12 14" id="KW-0464">Manganese</keyword>
<dbReference type="PANTHER" id="PTHR21327">
    <property type="entry name" value="GTP CYCLOHYDROLASE II-RELATED"/>
    <property type="match status" value="1"/>
</dbReference>
<dbReference type="GO" id="GO:0005829">
    <property type="term" value="C:cytosol"/>
    <property type="evidence" value="ECO:0007669"/>
    <property type="project" value="TreeGrafter"/>
</dbReference>
<evidence type="ECO:0000256" key="9">
    <source>
        <dbReference type="ARBA" id="ARBA00022619"/>
    </source>
</evidence>
<comment type="caution">
    <text evidence="15">The sequence shown here is derived from an EMBL/GenBank/DDBJ whole genome shotgun (WGS) entry which is preliminary data.</text>
</comment>
<evidence type="ECO:0000256" key="12">
    <source>
        <dbReference type="ARBA" id="ARBA00023211"/>
    </source>
</evidence>
<dbReference type="RefSeq" id="WP_116882391.1">
    <property type="nucleotide sequence ID" value="NZ_DBFOHU010000345.1"/>
</dbReference>